<keyword evidence="3" id="KW-0479">Metal-binding</keyword>
<dbReference type="Pfam" id="PF01152">
    <property type="entry name" value="Bac_globin"/>
    <property type="match status" value="1"/>
</dbReference>
<sequence length="167" mass="19747">MSAASWTEITILSPQPDYSLHQLHNRYDKTNTLYSYQFESPKTLKMSFDDPAQIEELFTKLTAAFYRRVRTDDLIGPMYPEDDFEGAEERLRDFLIYRFGGSDRYIQERGHPRLRMRHAPFKIGVAERDRWLEMMSAAMEESEVPGEIALELKVFFDQVAEFMRNDE</sequence>
<dbReference type="KEGG" id="mff:MFFC18_32350"/>
<keyword evidence="7" id="KW-1185">Reference proteome</keyword>
<evidence type="ECO:0000256" key="2">
    <source>
        <dbReference type="ARBA" id="ARBA00022617"/>
    </source>
</evidence>
<dbReference type="Gene3D" id="1.10.490.10">
    <property type="entry name" value="Globins"/>
    <property type="match status" value="1"/>
</dbReference>
<evidence type="ECO:0000313" key="7">
    <source>
        <dbReference type="Proteomes" id="UP000322214"/>
    </source>
</evidence>
<organism evidence="6 7">
    <name type="scientific">Mariniblastus fucicola</name>
    <dbReference type="NCBI Taxonomy" id="980251"/>
    <lineage>
        <taxon>Bacteria</taxon>
        <taxon>Pseudomonadati</taxon>
        <taxon>Planctomycetota</taxon>
        <taxon>Planctomycetia</taxon>
        <taxon>Pirellulales</taxon>
        <taxon>Pirellulaceae</taxon>
        <taxon>Mariniblastus</taxon>
    </lineage>
</organism>
<dbReference type="GO" id="GO:0019825">
    <property type="term" value="F:oxygen binding"/>
    <property type="evidence" value="ECO:0007669"/>
    <property type="project" value="InterPro"/>
</dbReference>
<dbReference type="InterPro" id="IPR044203">
    <property type="entry name" value="GlbO/GLB3-like"/>
</dbReference>
<reference evidence="6 7" key="1">
    <citation type="submission" date="2019-08" db="EMBL/GenBank/DDBJ databases">
        <title>Deep-cultivation of Planctomycetes and their phenomic and genomic characterization uncovers novel biology.</title>
        <authorList>
            <person name="Wiegand S."/>
            <person name="Jogler M."/>
            <person name="Boedeker C."/>
            <person name="Pinto D."/>
            <person name="Vollmers J."/>
            <person name="Rivas-Marin E."/>
            <person name="Kohn T."/>
            <person name="Peeters S.H."/>
            <person name="Heuer A."/>
            <person name="Rast P."/>
            <person name="Oberbeckmann S."/>
            <person name="Bunk B."/>
            <person name="Jeske O."/>
            <person name="Meyerdierks A."/>
            <person name="Storesund J.E."/>
            <person name="Kallscheuer N."/>
            <person name="Luecker S."/>
            <person name="Lage O.M."/>
            <person name="Pohl T."/>
            <person name="Merkel B.J."/>
            <person name="Hornburger P."/>
            <person name="Mueller R.-W."/>
            <person name="Bruemmer F."/>
            <person name="Labrenz M."/>
            <person name="Spormann A.M."/>
            <person name="Op den Camp H."/>
            <person name="Overmann J."/>
            <person name="Amann R."/>
            <person name="Jetten M.S.M."/>
            <person name="Mascher T."/>
            <person name="Medema M.H."/>
            <person name="Devos D.P."/>
            <person name="Kaster A.-K."/>
            <person name="Ovreas L."/>
            <person name="Rohde M."/>
            <person name="Galperin M.Y."/>
            <person name="Jogler C."/>
        </authorList>
    </citation>
    <scope>NUCLEOTIDE SEQUENCE [LARGE SCALE GENOMIC DNA]</scope>
    <source>
        <strain evidence="6 7">FC18</strain>
    </source>
</reference>
<dbReference type="Proteomes" id="UP000322214">
    <property type="component" value="Chromosome"/>
</dbReference>
<evidence type="ECO:0000256" key="4">
    <source>
        <dbReference type="ARBA" id="ARBA00023004"/>
    </source>
</evidence>
<dbReference type="GO" id="GO:0005344">
    <property type="term" value="F:oxygen carrier activity"/>
    <property type="evidence" value="ECO:0007669"/>
    <property type="project" value="InterPro"/>
</dbReference>
<gene>
    <name evidence="6" type="primary">glbO</name>
    <name evidence="6" type="ORF">MFFC18_32350</name>
</gene>
<protein>
    <submittedName>
        <fullName evidence="6">Group 2 truncated hemoglobin GlbO</fullName>
    </submittedName>
</protein>
<keyword evidence="2" id="KW-0349">Heme</keyword>
<dbReference type="AlphaFoldDB" id="A0A5B9P9C1"/>
<dbReference type="InterPro" id="IPR009050">
    <property type="entry name" value="Globin-like_sf"/>
</dbReference>
<dbReference type="InterPro" id="IPR001486">
    <property type="entry name" value="Hemoglobin_trunc"/>
</dbReference>
<keyword evidence="4" id="KW-0408">Iron</keyword>
<keyword evidence="1" id="KW-0813">Transport</keyword>
<comment type="similarity">
    <text evidence="5">Belongs to the truncated hemoglobin family. Group II subfamily.</text>
</comment>
<dbReference type="PANTHER" id="PTHR47366:SF1">
    <property type="entry name" value="TWO-ON-TWO HEMOGLOBIN-3"/>
    <property type="match status" value="1"/>
</dbReference>
<dbReference type="InterPro" id="IPR012292">
    <property type="entry name" value="Globin/Proto"/>
</dbReference>
<name>A0A5B9P9C1_9BACT</name>
<evidence type="ECO:0000313" key="6">
    <source>
        <dbReference type="EMBL" id="QEG23337.1"/>
    </source>
</evidence>
<dbReference type="EMBL" id="CP042912">
    <property type="protein sequence ID" value="QEG23337.1"/>
    <property type="molecule type" value="Genomic_DNA"/>
</dbReference>
<accession>A0A5B9P9C1</accession>
<dbReference type="GO" id="GO:0020037">
    <property type="term" value="F:heme binding"/>
    <property type="evidence" value="ECO:0007669"/>
    <property type="project" value="InterPro"/>
</dbReference>
<dbReference type="STRING" id="980251.GCA_001642875_02838"/>
<evidence type="ECO:0000256" key="5">
    <source>
        <dbReference type="ARBA" id="ARBA00034496"/>
    </source>
</evidence>
<proteinExistence type="inferred from homology"/>
<evidence type="ECO:0000256" key="3">
    <source>
        <dbReference type="ARBA" id="ARBA00022723"/>
    </source>
</evidence>
<dbReference type="PANTHER" id="PTHR47366">
    <property type="entry name" value="TWO-ON-TWO HEMOGLOBIN-3"/>
    <property type="match status" value="1"/>
</dbReference>
<dbReference type="GO" id="GO:0046872">
    <property type="term" value="F:metal ion binding"/>
    <property type="evidence" value="ECO:0007669"/>
    <property type="project" value="UniProtKB-KW"/>
</dbReference>
<dbReference type="SUPFAM" id="SSF46458">
    <property type="entry name" value="Globin-like"/>
    <property type="match status" value="1"/>
</dbReference>
<evidence type="ECO:0000256" key="1">
    <source>
        <dbReference type="ARBA" id="ARBA00022448"/>
    </source>
</evidence>